<evidence type="ECO:0000256" key="11">
    <source>
        <dbReference type="ARBA" id="ARBA00022975"/>
    </source>
</evidence>
<dbReference type="HAMAP" id="MF_01210_B">
    <property type="entry name" value="CPSase_L_chain_B"/>
    <property type="match status" value="1"/>
</dbReference>
<feature type="binding site" evidence="14">
    <location>
        <position position="843"/>
    </location>
    <ligand>
        <name>Mn(2+)</name>
        <dbReference type="ChEBI" id="CHEBI:29035"/>
        <label>4</label>
    </ligand>
</feature>
<feature type="binding site" evidence="14">
    <location>
        <position position="829"/>
    </location>
    <ligand>
        <name>Mg(2+)</name>
        <dbReference type="ChEBI" id="CHEBI:18420"/>
        <label>3</label>
    </ligand>
</feature>
<comment type="subunit">
    <text evidence="14">Composed of two chains; the small (or glutamine) chain promotes the hydrolysis of glutamine to ammonia, which is used by the large (or ammonia) chain to synthesize carbamoyl phosphate. Tetramer of heterodimers (alpha,beta)4.</text>
</comment>
<dbReference type="InterPro" id="IPR005479">
    <property type="entry name" value="CPAse_ATP-bd"/>
</dbReference>
<dbReference type="Gene3D" id="3.40.50.1380">
    <property type="entry name" value="Methylglyoxal synthase-like domain"/>
    <property type="match status" value="1"/>
</dbReference>
<feature type="binding site" evidence="14">
    <location>
        <position position="829"/>
    </location>
    <ligand>
        <name>ATP</name>
        <dbReference type="ChEBI" id="CHEBI:30616"/>
        <label>2</label>
    </ligand>
</feature>
<dbReference type="InterPro" id="IPR011761">
    <property type="entry name" value="ATP-grasp"/>
</dbReference>
<keyword evidence="4 14" id="KW-0436">Ligase</keyword>
<feature type="binding site" evidence="14">
    <location>
        <position position="761"/>
    </location>
    <ligand>
        <name>ATP</name>
        <dbReference type="ChEBI" id="CHEBI:30616"/>
        <label>2</label>
    </ligand>
</feature>
<comment type="pathway">
    <text evidence="1 14">Amino-acid biosynthesis; L-arginine biosynthesis; carbamoyl phosphate from bicarbonate: step 1/1.</text>
</comment>
<evidence type="ECO:0000256" key="2">
    <source>
        <dbReference type="ARBA" id="ARBA00009799"/>
    </source>
</evidence>
<dbReference type="InterPro" id="IPR036914">
    <property type="entry name" value="MGS-like_dom_sf"/>
</dbReference>
<dbReference type="InterPro" id="IPR033937">
    <property type="entry name" value="MGS_CPS_CarB"/>
</dbReference>
<evidence type="ECO:0000256" key="6">
    <source>
        <dbReference type="ARBA" id="ARBA00022723"/>
    </source>
</evidence>
<dbReference type="PANTHER" id="PTHR11405">
    <property type="entry name" value="CARBAMOYLTRANSFERASE FAMILY MEMBER"/>
    <property type="match status" value="1"/>
</dbReference>
<protein>
    <recommendedName>
        <fullName evidence="14">Carbamoyl phosphate synthase large chain</fullName>
        <ecNumber evidence="14">6.3.4.16</ecNumber>
        <ecNumber evidence="14">6.3.5.5</ecNumber>
    </recommendedName>
    <alternativeName>
        <fullName evidence="14">Carbamoyl phosphate synthetase ammonia chain</fullName>
    </alternativeName>
</protein>
<sequence length="1096" mass="118116">MPKRSDINSVLVIGSGPIVIGQAVEFDYSGTQACRVLREEGVRVILVNSNPATIMTDPDFADATYVEPITPEVIESIIIKERPDAILPTLGGQTALNAAIQLHDLGILEKHGVELIGAKVEAIQRGEDRQIFKDLVIESGAEVARSHIAHTLEEAKEFAKDLGYPLVVRPSYTMGGLGSGFAYTEEDLIRIAGDGLHYSPTSEVLLEESILGWKEYELELMRDTADNTVVVCSIENVDAVGVHTGDSITVAPALTLTDREYQKLRDIGIDIIRRVGVDTGGCNIQYAVDPATGRIIVIEMNPRVSRSSALASKATGFPIAKIAAKLALGYRLDEIPNDITQKTPASFEPSIDYVVVKTPRFAFEKFPAADDTLTTTMKSVGESMAIGRNFTTALQKSLRSLEKRGSSFHWGDESRTVDDILETIKRPTDGRIVDVQQALRLGATIEQVFESTSIDPWFLDQIQLINEVAEMVQRSPQLTLDVLREAKDHGFSDVQIASLRGVSESEIRGLRHGLGLRPVFKTVDTCAGEFPALTPYHYSSYDFETEVAASDRKKIVILGSGPNRIGQGVEFDYSCVHASFALSEAGYETIMINCNPETVSTDYDTSDRLYFEPLTLEDVLEVIHAEQASGELLGVVVQLGGQTALGLAQPLKDAGIPILGTTPEAIDLAEERGAFSRILDRAGLLAPRNGTAIDEEGAIRIAEEIGYPVLVRPSFVLGGRGMEIVYDTESLRGYFGRIEGHALVGPGHPLLVDRFLDDAIEIDVDALFDGEQLYVGGVMEHIEEAGVHSGDSSCTLPPVTLGHDQIARVREATLGIAEGIGVRGLLNVQFAIGQGVLYVLEANPRASRTVPFVSKALGIPLAKAASRVMAGETIAELIESGLLPERDGSRAPIDAPIAVKEAVLPFKRFRTHEGLVVDSLLGPEMRSTGEVMGMDRDFPTAFAKSQAAAGSALPESGTVFLSVADRDKRSIVLPALRLQELGYRILATQGTQVVLGRNGIASEVVRKHSAVAEGDTIVDLINRGEIDMIINTPSGSSARADGYEIRAAAVAADKPIFTTVSELSAAVGAISAQRSGFDVKSLQEYQIDRDAALAAR</sequence>
<dbReference type="SMART" id="SM00851">
    <property type="entry name" value="MGS"/>
    <property type="match status" value="1"/>
</dbReference>
<feature type="binding site" evidence="14">
    <location>
        <position position="176"/>
    </location>
    <ligand>
        <name>ATP</name>
        <dbReference type="ChEBI" id="CHEBI:30616"/>
        <label>1</label>
    </ligand>
</feature>
<feature type="binding site" evidence="14">
    <location>
        <position position="841"/>
    </location>
    <ligand>
        <name>Mn(2+)</name>
        <dbReference type="ChEBI" id="CHEBI:29035"/>
        <label>3</label>
    </ligand>
</feature>
<comment type="catalytic activity">
    <reaction evidence="14">
        <text>hydrogencarbonate + L-glutamine + 2 ATP + H2O = carbamoyl phosphate + L-glutamate + 2 ADP + phosphate + 2 H(+)</text>
        <dbReference type="Rhea" id="RHEA:18633"/>
        <dbReference type="ChEBI" id="CHEBI:15377"/>
        <dbReference type="ChEBI" id="CHEBI:15378"/>
        <dbReference type="ChEBI" id="CHEBI:17544"/>
        <dbReference type="ChEBI" id="CHEBI:29985"/>
        <dbReference type="ChEBI" id="CHEBI:30616"/>
        <dbReference type="ChEBI" id="CHEBI:43474"/>
        <dbReference type="ChEBI" id="CHEBI:58228"/>
        <dbReference type="ChEBI" id="CHEBI:58359"/>
        <dbReference type="ChEBI" id="CHEBI:456216"/>
        <dbReference type="EC" id="6.3.5.5"/>
    </reaction>
</comment>
<feature type="binding site" evidence="14">
    <location>
        <position position="788"/>
    </location>
    <ligand>
        <name>ATP</name>
        <dbReference type="ChEBI" id="CHEBI:30616"/>
        <label>2</label>
    </ligand>
</feature>
<feature type="binding site" evidence="14">
    <location>
        <position position="301"/>
    </location>
    <ligand>
        <name>Mn(2+)</name>
        <dbReference type="ChEBI" id="CHEBI:29035"/>
        <label>2</label>
    </ligand>
</feature>
<dbReference type="Gene3D" id="3.30.1490.20">
    <property type="entry name" value="ATP-grasp fold, A domain"/>
    <property type="match status" value="1"/>
</dbReference>
<keyword evidence="11 14" id="KW-0665">Pyrimidine biosynthesis</keyword>
<dbReference type="PRINTS" id="PR00098">
    <property type="entry name" value="CPSASE"/>
</dbReference>
<evidence type="ECO:0000256" key="13">
    <source>
        <dbReference type="ARBA" id="ARBA00047359"/>
    </source>
</evidence>
<feature type="binding site" evidence="14">
    <location>
        <position position="215"/>
    </location>
    <ligand>
        <name>ATP</name>
        <dbReference type="ChEBI" id="CHEBI:30616"/>
        <label>1</label>
    </ligand>
</feature>
<dbReference type="NCBIfam" id="NF003671">
    <property type="entry name" value="PRK05294.1"/>
    <property type="match status" value="1"/>
</dbReference>
<dbReference type="Pfam" id="PF02786">
    <property type="entry name" value="CPSase_L_D2"/>
    <property type="match status" value="2"/>
</dbReference>
<feature type="region of interest" description="Allosteric domain" evidence="14">
    <location>
        <begin position="951"/>
        <end position="1096"/>
    </location>
</feature>
<feature type="binding site" evidence="14">
    <location>
        <position position="208"/>
    </location>
    <ligand>
        <name>ATP</name>
        <dbReference type="ChEBI" id="CHEBI:30616"/>
        <label>1</label>
    </ligand>
</feature>
<feature type="binding site" evidence="14">
    <location>
        <position position="299"/>
    </location>
    <ligand>
        <name>Mg(2+)</name>
        <dbReference type="ChEBI" id="CHEBI:18420"/>
        <label>2</label>
    </ligand>
</feature>
<comment type="domain">
    <text evidence="14">The large subunit is composed of 2 ATP-grasp domains that are involved in binding the 2 ATP molecules needed for carbamoyl phosphate synthesis. The N-terminal ATP-grasp domain (referred to as the carboxyphosphate synthetic component) catalyzes the ATP-dependent phosphorylation of hydrogencarbonate to carboxyphosphate and the subsequent nucleophilic attack by ammonia to form a carbamate intermediate. The C-terminal ATP-grasp domain (referred to as the carbamoyl phosphate synthetic component) then catalyzes the phosphorylation of carbamate with the second ATP to form the end product carbamoyl phosphate. The reactive and unstable enzyme intermediates are sequentially channeled from one active site to the next through the interior of the protein over a distance of at least 96 A.</text>
</comment>
<evidence type="ECO:0000313" key="17">
    <source>
        <dbReference type="EMBL" id="GAA2187720.1"/>
    </source>
</evidence>
<dbReference type="InterPro" id="IPR005480">
    <property type="entry name" value="CPSase_lsu_oligo"/>
</dbReference>
<feature type="binding site" evidence="14">
    <location>
        <position position="285"/>
    </location>
    <ligand>
        <name>Mg(2+)</name>
        <dbReference type="ChEBI" id="CHEBI:18420"/>
        <label>1</label>
    </ligand>
</feature>
<feature type="binding site" evidence="14">
    <location>
        <position position="712"/>
    </location>
    <ligand>
        <name>ATP</name>
        <dbReference type="ChEBI" id="CHEBI:30616"/>
        <label>2</label>
    </ligand>
</feature>
<comment type="pathway">
    <text evidence="14">Pyrimidine metabolism; UMP biosynthesis via de novo pathway; (S)-dihydroorotate from bicarbonate: step 1/3.</text>
</comment>
<feature type="binding site" evidence="14">
    <location>
        <position position="243"/>
    </location>
    <ligand>
        <name>ATP</name>
        <dbReference type="ChEBI" id="CHEBI:30616"/>
        <label>1</label>
    </ligand>
</feature>
<evidence type="ECO:0000256" key="7">
    <source>
        <dbReference type="ARBA" id="ARBA00022737"/>
    </source>
</evidence>
<evidence type="ECO:0000259" key="16">
    <source>
        <dbReference type="PROSITE" id="PS51855"/>
    </source>
</evidence>
<evidence type="ECO:0000256" key="1">
    <source>
        <dbReference type="ARBA" id="ARBA00005077"/>
    </source>
</evidence>
<feature type="binding site" evidence="14">
    <location>
        <position position="787"/>
    </location>
    <ligand>
        <name>ATP</name>
        <dbReference type="ChEBI" id="CHEBI:30616"/>
        <label>2</label>
    </ligand>
</feature>
<dbReference type="PROSITE" id="PS51855">
    <property type="entry name" value="MGS"/>
    <property type="match status" value="1"/>
</dbReference>
<dbReference type="SUPFAM" id="SSF52335">
    <property type="entry name" value="Methylglyoxal synthase-like"/>
    <property type="match status" value="1"/>
</dbReference>
<feature type="binding site" evidence="14">
    <location>
        <position position="829"/>
    </location>
    <ligand>
        <name>Mn(2+)</name>
        <dbReference type="ChEBI" id="CHEBI:29035"/>
        <label>3</label>
    </ligand>
</feature>
<keyword evidence="8 14" id="KW-0547">Nucleotide-binding</keyword>
<dbReference type="Pfam" id="PF02142">
    <property type="entry name" value="MGS"/>
    <property type="match status" value="1"/>
</dbReference>
<keyword evidence="5 14" id="KW-0028">Amino-acid biosynthesis</keyword>
<evidence type="ECO:0000256" key="5">
    <source>
        <dbReference type="ARBA" id="ARBA00022605"/>
    </source>
</evidence>
<feature type="binding site" evidence="14">
    <location>
        <position position="299"/>
    </location>
    <ligand>
        <name>Mn(2+)</name>
        <dbReference type="ChEBI" id="CHEBI:29035"/>
        <label>1</label>
    </ligand>
</feature>
<evidence type="ECO:0000313" key="18">
    <source>
        <dbReference type="Proteomes" id="UP001501084"/>
    </source>
</evidence>
<dbReference type="InterPro" id="IPR011607">
    <property type="entry name" value="MGS-like_dom"/>
</dbReference>
<evidence type="ECO:0000256" key="9">
    <source>
        <dbReference type="ARBA" id="ARBA00022840"/>
    </source>
</evidence>
<feature type="binding site" evidence="14">
    <location>
        <position position="242"/>
    </location>
    <ligand>
        <name>ATP</name>
        <dbReference type="ChEBI" id="CHEBI:30616"/>
        <label>1</label>
    </ligand>
</feature>
<feature type="binding site" evidence="14">
    <location>
        <position position="841"/>
    </location>
    <ligand>
        <name>Mn(2+)</name>
        <dbReference type="ChEBI" id="CHEBI:29035"/>
        <label>4</label>
    </ligand>
</feature>
<feature type="binding site" evidence="14">
    <location>
        <position position="756"/>
    </location>
    <ligand>
        <name>ATP</name>
        <dbReference type="ChEBI" id="CHEBI:30616"/>
        <label>2</label>
    </ligand>
</feature>
<keyword evidence="10" id="KW-0460">Magnesium</keyword>
<dbReference type="InterPro" id="IPR006275">
    <property type="entry name" value="CPSase_lsu"/>
</dbReference>
<feature type="region of interest" description="Carboxyphosphate synthetic domain" evidence="14">
    <location>
        <begin position="1"/>
        <end position="402"/>
    </location>
</feature>
<evidence type="ECO:0000256" key="4">
    <source>
        <dbReference type="ARBA" id="ARBA00022598"/>
    </source>
</evidence>
<comment type="similarity">
    <text evidence="2 14">Belongs to the CarB family.</text>
</comment>
<feature type="binding site" evidence="14">
    <location>
        <position position="754"/>
    </location>
    <ligand>
        <name>ATP</name>
        <dbReference type="ChEBI" id="CHEBI:30616"/>
        <label>2</label>
    </ligand>
</feature>
<dbReference type="InterPro" id="IPR005483">
    <property type="entry name" value="CPSase_dom"/>
</dbReference>
<comment type="cofactor">
    <cofactor evidence="14">
        <name>Mg(2+)</name>
        <dbReference type="ChEBI" id="CHEBI:18420"/>
    </cofactor>
    <cofactor evidence="14">
        <name>Mn(2+)</name>
        <dbReference type="ChEBI" id="CHEBI:29035"/>
    </cofactor>
    <text evidence="14">Binds 4 Mg(2+) or Mn(2+) ions per subunit.</text>
</comment>
<dbReference type="NCBIfam" id="NF009455">
    <property type="entry name" value="PRK12815.1"/>
    <property type="match status" value="1"/>
</dbReference>
<comment type="catalytic activity">
    <reaction evidence="13 14">
        <text>hydrogencarbonate + NH4(+) + 2 ATP = carbamoyl phosphate + 2 ADP + phosphate + 2 H(+)</text>
        <dbReference type="Rhea" id="RHEA:18029"/>
        <dbReference type="ChEBI" id="CHEBI:15378"/>
        <dbReference type="ChEBI" id="CHEBI:17544"/>
        <dbReference type="ChEBI" id="CHEBI:28938"/>
        <dbReference type="ChEBI" id="CHEBI:30616"/>
        <dbReference type="ChEBI" id="CHEBI:43474"/>
        <dbReference type="ChEBI" id="CHEBI:58228"/>
        <dbReference type="ChEBI" id="CHEBI:456216"/>
        <dbReference type="EC" id="6.3.4.16"/>
    </reaction>
</comment>
<dbReference type="InterPro" id="IPR058047">
    <property type="entry name" value="CPSase_preATP-grasp"/>
</dbReference>
<dbReference type="SMART" id="SM01096">
    <property type="entry name" value="CPSase_L_D3"/>
    <property type="match status" value="1"/>
</dbReference>
<feature type="binding site" evidence="14">
    <location>
        <position position="841"/>
    </location>
    <ligand>
        <name>Mg(2+)</name>
        <dbReference type="ChEBI" id="CHEBI:18420"/>
        <label>4</label>
    </ligand>
</feature>
<feature type="domain" description="ATP-grasp" evidence="15">
    <location>
        <begin position="676"/>
        <end position="870"/>
    </location>
</feature>
<feature type="binding site" evidence="14">
    <location>
        <position position="169"/>
    </location>
    <ligand>
        <name>ATP</name>
        <dbReference type="ChEBI" id="CHEBI:30616"/>
        <label>1</label>
    </ligand>
</feature>
<feature type="binding site" evidence="14">
    <location>
        <position position="299"/>
    </location>
    <ligand>
        <name>Mn(2+)</name>
        <dbReference type="ChEBI" id="CHEBI:29035"/>
        <label>2</label>
    </ligand>
</feature>
<feature type="binding site" evidence="14">
    <location>
        <position position="301"/>
    </location>
    <ligand>
        <name>Mg(2+)</name>
        <dbReference type="ChEBI" id="CHEBI:18420"/>
        <label>2</label>
    </ligand>
</feature>
<keyword evidence="3 14" id="KW-0055">Arginine biosynthesis</keyword>
<feature type="binding site" evidence="14">
    <location>
        <position position="299"/>
    </location>
    <ligand>
        <name>Mg(2+)</name>
        <dbReference type="ChEBI" id="CHEBI:18420"/>
        <label>1</label>
    </ligand>
</feature>
<dbReference type="PANTHER" id="PTHR11405:SF53">
    <property type="entry name" value="CARBAMOYL-PHOSPHATE SYNTHASE [AMMONIA], MITOCHONDRIAL"/>
    <property type="match status" value="1"/>
</dbReference>
<keyword evidence="6" id="KW-0479">Metal-binding</keyword>
<feature type="binding site" evidence="14">
    <location>
        <position position="210"/>
    </location>
    <ligand>
        <name>ATP</name>
        <dbReference type="ChEBI" id="CHEBI:30616"/>
        <label>1</label>
    </ligand>
</feature>
<keyword evidence="7 14" id="KW-0677">Repeat</keyword>
<dbReference type="EMBL" id="BAAAOP010000005">
    <property type="protein sequence ID" value="GAA2187720.1"/>
    <property type="molecule type" value="Genomic_DNA"/>
</dbReference>
<feature type="domain" description="ATP-grasp" evidence="15">
    <location>
        <begin position="133"/>
        <end position="328"/>
    </location>
</feature>
<evidence type="ECO:0000259" key="15">
    <source>
        <dbReference type="PROSITE" id="PS50975"/>
    </source>
</evidence>
<proteinExistence type="inferred from homology"/>
<gene>
    <name evidence="14 17" type="primary">carB</name>
    <name evidence="17" type="ORF">GCM10009786_13850</name>
</gene>
<dbReference type="InterPro" id="IPR013815">
    <property type="entry name" value="ATP_grasp_subdomain_1"/>
</dbReference>
<dbReference type="RefSeq" id="WP_346057834.1">
    <property type="nucleotide sequence ID" value="NZ_BAAAOP010000005.1"/>
</dbReference>
<comment type="function">
    <text evidence="14">Large subunit of the glutamine-dependent carbamoyl phosphate synthetase (CPSase). CPSase catalyzes the formation of carbamoyl phosphate from the ammonia moiety of glutamine, carbonate, and phosphate donated by ATP, constituting the first step of 2 biosynthetic pathways, one leading to arginine and/or urea and the other to pyrimidine nucleotides. The large subunit (synthetase) binds the substrates ammonia (free or transferred from glutamine from the small subunit), hydrogencarbonate and ATP and carries out an ATP-coupled ligase reaction, activating hydrogencarbonate by forming carboxy phosphate which reacts with ammonia to form carbamoyl phosphate.</text>
</comment>
<feature type="binding site" evidence="14">
    <location>
        <position position="299"/>
    </location>
    <ligand>
        <name>ATP</name>
        <dbReference type="ChEBI" id="CHEBI:30616"/>
        <label>1</label>
    </ligand>
</feature>
<dbReference type="NCBIfam" id="TIGR01369">
    <property type="entry name" value="CPSaseII_lrg"/>
    <property type="match status" value="1"/>
</dbReference>
<keyword evidence="12" id="KW-0464">Manganese</keyword>
<dbReference type="Pfam" id="PF02787">
    <property type="entry name" value="CPSase_L_D3"/>
    <property type="match status" value="1"/>
</dbReference>
<dbReference type="EC" id="6.3.5.5" evidence="14"/>
<dbReference type="Gene3D" id="3.30.470.20">
    <property type="entry name" value="ATP-grasp fold, B domain"/>
    <property type="match status" value="2"/>
</dbReference>
<feature type="binding site" evidence="14">
    <location>
        <position position="789"/>
    </location>
    <ligand>
        <name>ATP</name>
        <dbReference type="ChEBI" id="CHEBI:30616"/>
        <label>2</label>
    </ligand>
</feature>
<dbReference type="InterPro" id="IPR016185">
    <property type="entry name" value="PreATP-grasp_dom_sf"/>
</dbReference>
<dbReference type="SUPFAM" id="SSF52440">
    <property type="entry name" value="PreATP-grasp domain"/>
    <property type="match status" value="2"/>
</dbReference>
<feature type="binding site" evidence="14">
    <location>
        <position position="241"/>
    </location>
    <ligand>
        <name>ATP</name>
        <dbReference type="ChEBI" id="CHEBI:30616"/>
        <label>1</label>
    </ligand>
</feature>
<evidence type="ECO:0000256" key="8">
    <source>
        <dbReference type="ARBA" id="ARBA00022741"/>
    </source>
</evidence>
<feature type="binding site" evidence="14">
    <location>
        <position position="841"/>
    </location>
    <ligand>
        <name>ATP</name>
        <dbReference type="ChEBI" id="CHEBI:30616"/>
        <label>2</label>
    </ligand>
</feature>
<dbReference type="Pfam" id="PF25596">
    <property type="entry name" value="CPSase_L_D1"/>
    <property type="match status" value="2"/>
</dbReference>
<comment type="caution">
    <text evidence="17">The sequence shown here is derived from an EMBL/GenBank/DDBJ whole genome shotgun (WGS) entry which is preliminary data.</text>
</comment>
<dbReference type="InterPro" id="IPR036897">
    <property type="entry name" value="CarbamoylP_synth_lsu_oligo_sf"/>
</dbReference>
<name>A0ABN3B5V6_9MICO</name>
<dbReference type="SUPFAM" id="SSF48108">
    <property type="entry name" value="Carbamoyl phosphate synthetase, large subunit connection domain"/>
    <property type="match status" value="1"/>
</dbReference>
<feature type="domain" description="MGS-like" evidence="16">
    <location>
        <begin position="951"/>
        <end position="1092"/>
    </location>
</feature>
<evidence type="ECO:0000256" key="3">
    <source>
        <dbReference type="ARBA" id="ARBA00022571"/>
    </source>
</evidence>
<dbReference type="Proteomes" id="UP001501084">
    <property type="component" value="Unassembled WGS sequence"/>
</dbReference>
<keyword evidence="9 14" id="KW-0067">ATP-binding</keyword>
<reference evidence="17 18" key="1">
    <citation type="journal article" date="2019" name="Int. J. Syst. Evol. Microbiol.">
        <title>The Global Catalogue of Microorganisms (GCM) 10K type strain sequencing project: providing services to taxonomists for standard genome sequencing and annotation.</title>
        <authorList>
            <consortium name="The Broad Institute Genomics Platform"/>
            <consortium name="The Broad Institute Genome Sequencing Center for Infectious Disease"/>
            <person name="Wu L."/>
            <person name="Ma J."/>
        </authorList>
    </citation>
    <scope>NUCLEOTIDE SEQUENCE [LARGE SCALE GENOMIC DNA]</scope>
    <source>
        <strain evidence="17 18">JCM 14919</strain>
    </source>
</reference>
<keyword evidence="18" id="KW-1185">Reference proteome</keyword>
<dbReference type="CDD" id="cd01424">
    <property type="entry name" value="MGS_CPS_II"/>
    <property type="match status" value="1"/>
</dbReference>
<accession>A0ABN3B5V6</accession>
<dbReference type="Gene3D" id="3.40.50.20">
    <property type="match status" value="2"/>
</dbReference>
<dbReference type="PROSITE" id="PS00867">
    <property type="entry name" value="CPSASE_2"/>
    <property type="match status" value="2"/>
</dbReference>
<feature type="binding site" evidence="14">
    <location>
        <position position="786"/>
    </location>
    <ligand>
        <name>ATP</name>
        <dbReference type="ChEBI" id="CHEBI:30616"/>
        <label>2</label>
    </ligand>
</feature>
<feature type="binding site" evidence="14">
    <location>
        <position position="841"/>
    </location>
    <ligand>
        <name>Mg(2+)</name>
        <dbReference type="ChEBI" id="CHEBI:18420"/>
        <label>3</label>
    </ligand>
</feature>
<dbReference type="PROSITE" id="PS00866">
    <property type="entry name" value="CPSASE_1"/>
    <property type="match status" value="2"/>
</dbReference>
<feature type="binding site" evidence="14">
    <location>
        <position position="285"/>
    </location>
    <ligand>
        <name>Mn(2+)</name>
        <dbReference type="ChEBI" id="CHEBI:29035"/>
        <label>1</label>
    </ligand>
</feature>
<dbReference type="PROSITE" id="PS50975">
    <property type="entry name" value="ATP_GRASP"/>
    <property type="match status" value="2"/>
</dbReference>
<feature type="binding site" evidence="14">
    <location>
        <position position="285"/>
    </location>
    <ligand>
        <name>ATP</name>
        <dbReference type="ChEBI" id="CHEBI:30616"/>
        <label>1</label>
    </ligand>
</feature>
<dbReference type="EC" id="6.3.4.16" evidence="14"/>
<feature type="binding site" evidence="14">
    <location>
        <position position="129"/>
    </location>
    <ligand>
        <name>ATP</name>
        <dbReference type="ChEBI" id="CHEBI:30616"/>
        <label>1</label>
    </ligand>
</feature>
<organism evidence="17 18">
    <name type="scientific">Leucobacter alluvii</name>
    <dbReference type="NCBI Taxonomy" id="340321"/>
    <lineage>
        <taxon>Bacteria</taxon>
        <taxon>Bacillati</taxon>
        <taxon>Actinomycetota</taxon>
        <taxon>Actinomycetes</taxon>
        <taxon>Micrococcales</taxon>
        <taxon>Microbacteriaceae</taxon>
        <taxon>Leucobacter</taxon>
    </lineage>
</organism>
<feature type="binding site" evidence="14">
    <location>
        <position position="843"/>
    </location>
    <ligand>
        <name>Mg(2+)</name>
        <dbReference type="ChEBI" id="CHEBI:18420"/>
        <label>4</label>
    </ligand>
</feature>
<evidence type="ECO:0000256" key="12">
    <source>
        <dbReference type="ARBA" id="ARBA00023211"/>
    </source>
</evidence>
<evidence type="ECO:0000256" key="14">
    <source>
        <dbReference type="HAMAP-Rule" id="MF_01210"/>
    </source>
</evidence>
<comment type="caution">
    <text evidence="14">Lacks conserved residue(s) required for the propagation of feature annotation.</text>
</comment>
<evidence type="ECO:0000256" key="10">
    <source>
        <dbReference type="ARBA" id="ARBA00022842"/>
    </source>
</evidence>
<feature type="binding site" evidence="14">
    <location>
        <position position="175"/>
    </location>
    <ligand>
        <name>ATP</name>
        <dbReference type="ChEBI" id="CHEBI:30616"/>
        <label>1</label>
    </ligand>
</feature>
<dbReference type="Gene3D" id="1.10.1030.10">
    <property type="entry name" value="Carbamoyl-phosphate synthetase, large subunit oligomerisation domain"/>
    <property type="match status" value="1"/>
</dbReference>
<dbReference type="SUPFAM" id="SSF56059">
    <property type="entry name" value="Glutathione synthetase ATP-binding domain-like"/>
    <property type="match status" value="2"/>
</dbReference>